<evidence type="ECO:0000313" key="2">
    <source>
        <dbReference type="EMBL" id="MDX8420040.1"/>
    </source>
</evidence>
<dbReference type="InterPro" id="IPR029044">
    <property type="entry name" value="Nucleotide-diphossugar_trans"/>
</dbReference>
<keyword evidence="3" id="KW-1185">Reference proteome</keyword>
<dbReference type="RefSeq" id="WP_370596281.1">
    <property type="nucleotide sequence ID" value="NZ_JALBUR010000020.1"/>
</dbReference>
<proteinExistence type="predicted"/>
<dbReference type="SUPFAM" id="SSF53448">
    <property type="entry name" value="Nucleotide-diphospho-sugar transferases"/>
    <property type="match status" value="1"/>
</dbReference>
<dbReference type="Proteomes" id="UP001286174">
    <property type="component" value="Unassembled WGS sequence"/>
</dbReference>
<dbReference type="AlphaFoldDB" id="A0AB35U547"/>
<comment type="caution">
    <text evidence="2">The sequence shown here is derived from an EMBL/GenBank/DDBJ whole genome shotgun (WGS) entry which is preliminary data.</text>
</comment>
<accession>A0AB35U547</accession>
<dbReference type="GO" id="GO:0016758">
    <property type="term" value="F:hexosyltransferase activity"/>
    <property type="evidence" value="ECO:0007669"/>
    <property type="project" value="UniProtKB-ARBA"/>
</dbReference>
<gene>
    <name evidence="2" type="ORF">MOZ60_08015</name>
</gene>
<dbReference type="Pfam" id="PF00535">
    <property type="entry name" value="Glycos_transf_2"/>
    <property type="match status" value="1"/>
</dbReference>
<dbReference type="EMBL" id="JALBUR010000020">
    <property type="protein sequence ID" value="MDX8420040.1"/>
    <property type="molecule type" value="Genomic_DNA"/>
</dbReference>
<dbReference type="InterPro" id="IPR001173">
    <property type="entry name" value="Glyco_trans_2-like"/>
</dbReference>
<dbReference type="Gene3D" id="3.90.550.10">
    <property type="entry name" value="Spore Coat Polysaccharide Biosynthesis Protein SpsA, Chain A"/>
    <property type="match status" value="1"/>
</dbReference>
<name>A0AB35U547_9FIRM</name>
<protein>
    <submittedName>
        <fullName evidence="2">Glycosyltransferase family 2 protein</fullName>
    </submittedName>
</protein>
<feature type="domain" description="Glycosyltransferase 2-like" evidence="1">
    <location>
        <begin position="61"/>
        <end position="179"/>
    </location>
</feature>
<dbReference type="PANTHER" id="PTHR22916">
    <property type="entry name" value="GLYCOSYLTRANSFERASE"/>
    <property type="match status" value="1"/>
</dbReference>
<organism evidence="2 3">
    <name type="scientific">Grylomicrobium aquisgranensis</name>
    <dbReference type="NCBI Taxonomy" id="2926318"/>
    <lineage>
        <taxon>Bacteria</taxon>
        <taxon>Bacillati</taxon>
        <taxon>Bacillota</taxon>
        <taxon>Erysipelotrichia</taxon>
        <taxon>Erysipelotrichales</taxon>
        <taxon>Erysipelotrichaceae</taxon>
        <taxon>Grylomicrobium</taxon>
    </lineage>
</organism>
<evidence type="ECO:0000259" key="1">
    <source>
        <dbReference type="Pfam" id="PF00535"/>
    </source>
</evidence>
<dbReference type="PANTHER" id="PTHR22916:SF3">
    <property type="entry name" value="UDP-GLCNAC:BETAGAL BETA-1,3-N-ACETYLGLUCOSAMINYLTRANSFERASE-LIKE PROTEIN 1"/>
    <property type="match status" value="1"/>
</dbReference>
<dbReference type="CDD" id="cd00761">
    <property type="entry name" value="Glyco_tranf_GTA_type"/>
    <property type="match status" value="1"/>
</dbReference>
<reference evidence="2 3" key="1">
    <citation type="submission" date="2022-03" db="EMBL/GenBank/DDBJ databases">
        <title>Novel taxa within the pig intestine.</title>
        <authorList>
            <person name="Wylensek D."/>
            <person name="Bishof K."/>
            <person name="Afrizal A."/>
            <person name="Clavel T."/>
        </authorList>
    </citation>
    <scope>NUCLEOTIDE SEQUENCE [LARGE SCALE GENOMIC DNA]</scope>
    <source>
        <strain evidence="2 3">CLA-KB-P133</strain>
    </source>
</reference>
<evidence type="ECO:0000313" key="3">
    <source>
        <dbReference type="Proteomes" id="UP001286174"/>
    </source>
</evidence>
<sequence length="360" mass="40990">MIALQMKQKLKQVYRLSAVLHSLPSRMNADAVRTILNDFSPDSATTCVGDNVVELKYDLQIIVPAYNAEKYISECLDSVLSQETEYSYLITIVNDGSIDHTLDIINSYYSRYPDRIEVINQENKGFSGARNAGLKVLKGKYITFLDSDDVLAPRGINSLLRNTIGEVDIVQGSWFTGEKLGGGSHIVRTASELSGYPWGKAFRAELLSSFQFPEGYWFEDTPISFILYGKRIKTNLIPDVVYGYRLNPNGITATFSGKKKSIDTYYITELCLKEFPEFGVAYDERAFHYFLNQCTMNWYRTKQMPKKVREAGFVLESHLRNTYFQQFSSNEVNDKYLCEIDAALSKCNFGKFEVLVRAGR</sequence>